<dbReference type="Gene3D" id="1.20.920.10">
    <property type="entry name" value="Bromodomain-like"/>
    <property type="match status" value="1"/>
</dbReference>
<feature type="compositionally biased region" description="Basic and acidic residues" evidence="4">
    <location>
        <begin position="654"/>
        <end position="665"/>
    </location>
</feature>
<feature type="compositionally biased region" description="Polar residues" evidence="4">
    <location>
        <begin position="391"/>
        <end position="403"/>
    </location>
</feature>
<sequence length="951" mass="104994">MNGKFHFFSGSYFLIMAGIVSTDQWSVREKLCLASSVIRSGDQNWVSVSRAIKPFGEAGRPPDWFSQKNCACQYSALLETVETPKRKRSERGEVVDTPGDLIVRKMTKERITELKAQLEEDKARYRQLQQEIEQIRSGQADDRLQSTWDEIQEQKRAAKEAEEAQRAAAEAAKAAAAVKVASKPGFQSPSKRRPPIRPPRVGPRTQSETSSVGDNVEVDDNPLTSDIKVTEDLGSGPDDATTKQRENSASPYLTSLVATELQKETDTITNPEEELSADIDNEETVDQLLGATASDLVALLSPYPEDSPSSQSIDESSLPASDHGTPVPRVKEPLILKIEKGVVKTREPKVETKVSKTEECNETEMVNVDDPESDNQAPNPEGSAGNADVADSTQIKSVTSSSTTDHRVDTCSAIDRYTSDVVKTTESLSASIANPPTLLKLITKDEPNTEPQSSKQATPKPNLRSPTRKSMSPEEQKLITQRLDEALYEPKEESYIRDPSPMRWLRSVKDRKKIQLKAPVTDGKAQSQEDQESSIQEKKDEAKNLLPKDDVASALKSNRGMEMKQGTEDFGQISGNISQPKPEVSKEKMATEEPDYTRNAEDTAKSNAGNYDQGRAQSVVIPARIKSPRKATSKSDSVAKHADRHADATPVTKPRADAGEDDYHHIAPPSPGDSSSREDSDLKVKRKGTRGRPPGSQRKSSRIRTHAAAEEEDDQNQLDTPSGRRSAGKDGTASSLVSLIDEDSKDTHSEAGDSDVTDKPSESDDLSTSAGGLQPSYFLDSLPNSPASVAQSEEDHAYKIWRKAIMLVWRAIASHKYANVFLHPVTEDIAPGYKSIVLRPMDLITIKKNIENGVIRTTEQFHRDMMLMFQNAIMYNNADQHVHQIATIMQADVVKQIEEFVSTQLLVQQPDSTKMLRGRGKQGQGEEDRSRRSSTDTDTSGKKRRTRADEY</sequence>
<dbReference type="AlphaFoldDB" id="A0A914AL84"/>
<organism evidence="7 8">
    <name type="scientific">Patiria miniata</name>
    <name type="common">Bat star</name>
    <name type="synonym">Asterina miniata</name>
    <dbReference type="NCBI Taxonomy" id="46514"/>
    <lineage>
        <taxon>Eukaryota</taxon>
        <taxon>Metazoa</taxon>
        <taxon>Echinodermata</taxon>
        <taxon>Eleutherozoa</taxon>
        <taxon>Asterozoa</taxon>
        <taxon>Asteroidea</taxon>
        <taxon>Valvatacea</taxon>
        <taxon>Valvatida</taxon>
        <taxon>Asterinidae</taxon>
        <taxon>Patiria</taxon>
    </lineage>
</organism>
<feature type="compositionally biased region" description="Polar residues" evidence="4">
    <location>
        <begin position="421"/>
        <end position="434"/>
    </location>
</feature>
<feature type="compositionally biased region" description="Basic and acidic residues" evidence="4">
    <location>
        <begin position="471"/>
        <end position="496"/>
    </location>
</feature>
<dbReference type="OrthoDB" id="1742084at2759"/>
<dbReference type="InterPro" id="IPR037966">
    <property type="entry name" value="Brd8_Bromo_dom"/>
</dbReference>
<evidence type="ECO:0000256" key="3">
    <source>
        <dbReference type="SAM" id="Coils"/>
    </source>
</evidence>
<evidence type="ECO:0000259" key="6">
    <source>
        <dbReference type="PROSITE" id="PS50014"/>
    </source>
</evidence>
<dbReference type="RefSeq" id="XP_038064760.1">
    <property type="nucleotide sequence ID" value="XM_038208832.1"/>
</dbReference>
<feature type="domain" description="Bromo" evidence="6">
    <location>
        <begin position="813"/>
        <end position="883"/>
    </location>
</feature>
<dbReference type="CDD" id="cd05507">
    <property type="entry name" value="Bromo_brd8_like"/>
    <property type="match status" value="1"/>
</dbReference>
<proteinExistence type="predicted"/>
<keyword evidence="8" id="KW-1185">Reference proteome</keyword>
<feature type="compositionally biased region" description="Basic and acidic residues" evidence="4">
    <location>
        <begin position="637"/>
        <end position="647"/>
    </location>
</feature>
<keyword evidence="5" id="KW-0732">Signal</keyword>
<feature type="compositionally biased region" description="Acidic residues" evidence="4">
    <location>
        <begin position="271"/>
        <end position="285"/>
    </location>
</feature>
<dbReference type="SMART" id="SM00297">
    <property type="entry name" value="BROMO"/>
    <property type="match status" value="1"/>
</dbReference>
<reference evidence="7" key="1">
    <citation type="submission" date="2022-11" db="UniProtKB">
        <authorList>
            <consortium name="EnsemblMetazoa"/>
        </authorList>
    </citation>
    <scope>IDENTIFICATION</scope>
</reference>
<keyword evidence="3" id="KW-0175">Coiled coil</keyword>
<dbReference type="GeneID" id="119735130"/>
<dbReference type="Proteomes" id="UP000887568">
    <property type="component" value="Unplaced"/>
</dbReference>
<accession>A0A914AL84</accession>
<evidence type="ECO:0000313" key="7">
    <source>
        <dbReference type="EnsemblMetazoa" id="XP_038064760.1"/>
    </source>
</evidence>
<name>A0A914AL84_PATMI</name>
<keyword evidence="1 2" id="KW-0103">Bromodomain</keyword>
<feature type="compositionally biased region" description="Basic and acidic residues" evidence="4">
    <location>
        <begin position="745"/>
        <end position="762"/>
    </location>
</feature>
<dbReference type="GO" id="GO:0035267">
    <property type="term" value="C:NuA4 histone acetyltransferase complex"/>
    <property type="evidence" value="ECO:0007669"/>
    <property type="project" value="TreeGrafter"/>
</dbReference>
<feature type="compositionally biased region" description="Basic and acidic residues" evidence="4">
    <location>
        <begin position="583"/>
        <end position="604"/>
    </location>
</feature>
<dbReference type="PROSITE" id="PS50014">
    <property type="entry name" value="BROMODOMAIN_2"/>
    <property type="match status" value="1"/>
</dbReference>
<feature type="compositionally biased region" description="Basic and acidic residues" evidence="4">
    <location>
        <begin position="535"/>
        <end position="551"/>
    </location>
</feature>
<feature type="signal peptide" evidence="5">
    <location>
        <begin position="1"/>
        <end position="22"/>
    </location>
</feature>
<feature type="compositionally biased region" description="Polar residues" evidence="4">
    <location>
        <begin position="449"/>
        <end position="470"/>
    </location>
</feature>
<evidence type="ECO:0000256" key="5">
    <source>
        <dbReference type="SAM" id="SignalP"/>
    </source>
</evidence>
<protein>
    <recommendedName>
        <fullName evidence="6">Bromo domain-containing protein</fullName>
    </recommendedName>
</protein>
<dbReference type="InterPro" id="IPR001487">
    <property type="entry name" value="Bromodomain"/>
</dbReference>
<dbReference type="PANTHER" id="PTHR15398">
    <property type="entry name" value="BROMODOMAIN-CONTAINING PROTEIN 8"/>
    <property type="match status" value="1"/>
</dbReference>
<feature type="compositionally biased region" description="Low complexity" evidence="4">
    <location>
        <begin position="304"/>
        <end position="317"/>
    </location>
</feature>
<dbReference type="InterPro" id="IPR036427">
    <property type="entry name" value="Bromodomain-like_sf"/>
</dbReference>
<evidence type="ECO:0000313" key="8">
    <source>
        <dbReference type="Proteomes" id="UP000887568"/>
    </source>
</evidence>
<evidence type="ECO:0000256" key="4">
    <source>
        <dbReference type="SAM" id="MobiDB-lite"/>
    </source>
</evidence>
<feature type="coiled-coil region" evidence="3">
    <location>
        <begin position="104"/>
        <end position="174"/>
    </location>
</feature>
<evidence type="ECO:0000256" key="2">
    <source>
        <dbReference type="PROSITE-ProRule" id="PRU00035"/>
    </source>
</evidence>
<evidence type="ECO:0000256" key="1">
    <source>
        <dbReference type="ARBA" id="ARBA00023117"/>
    </source>
</evidence>
<feature type="compositionally biased region" description="Polar residues" evidence="4">
    <location>
        <begin position="247"/>
        <end position="257"/>
    </location>
</feature>
<feature type="region of interest" description="Disordered" evidence="4">
    <location>
        <begin position="180"/>
        <end position="778"/>
    </location>
</feature>
<dbReference type="CTD" id="10902"/>
<dbReference type="OMA" id="FGTRECE"/>
<feature type="compositionally biased region" description="Basic and acidic residues" evidence="4">
    <location>
        <begin position="924"/>
        <end position="951"/>
    </location>
</feature>
<feature type="region of interest" description="Disordered" evidence="4">
    <location>
        <begin position="911"/>
        <end position="951"/>
    </location>
</feature>
<feature type="chain" id="PRO_5036837789" description="Bromo domain-containing protein" evidence="5">
    <location>
        <begin position="23"/>
        <end position="951"/>
    </location>
</feature>
<dbReference type="PRINTS" id="PR00503">
    <property type="entry name" value="BROMODOMAIN"/>
</dbReference>
<dbReference type="EnsemblMetazoa" id="XM_038208832.1">
    <property type="protein sequence ID" value="XP_038064760.1"/>
    <property type="gene ID" value="LOC119735130"/>
</dbReference>
<dbReference type="PANTHER" id="PTHR15398:SF4">
    <property type="entry name" value="BROMODOMAIN-CONTAINING PROTEIN 8 ISOFORM X1"/>
    <property type="match status" value="1"/>
</dbReference>
<dbReference type="Pfam" id="PF00439">
    <property type="entry name" value="Bromodomain"/>
    <property type="match status" value="1"/>
</dbReference>
<dbReference type="SUPFAM" id="SSF47370">
    <property type="entry name" value="Bromodomain"/>
    <property type="match status" value="1"/>
</dbReference>
<feature type="compositionally biased region" description="Basic and acidic residues" evidence="4">
    <location>
        <begin position="329"/>
        <end position="359"/>
    </location>
</feature>